<dbReference type="Gene3D" id="1.20.1270.180">
    <property type="match status" value="1"/>
</dbReference>
<gene>
    <name evidence="5" type="ORF">CAL29_02880</name>
</gene>
<proteinExistence type="predicted"/>
<reference evidence="6" key="1">
    <citation type="submission" date="2017-05" db="EMBL/GenBank/DDBJ databases">
        <title>Complete and WGS of Bordetella genogroups.</title>
        <authorList>
            <person name="Spilker T."/>
            <person name="Lipuma J."/>
        </authorList>
    </citation>
    <scope>NUCLEOTIDE SEQUENCE [LARGE SCALE GENOMIC DNA]</scope>
    <source>
        <strain evidence="6">AU16122</strain>
    </source>
</reference>
<evidence type="ECO:0000259" key="3">
    <source>
        <dbReference type="Pfam" id="PF07007"/>
    </source>
</evidence>
<feature type="signal peptide" evidence="2">
    <location>
        <begin position="1"/>
        <end position="23"/>
    </location>
</feature>
<feature type="domain" description="DUF4189" evidence="4">
    <location>
        <begin position="67"/>
        <end position="159"/>
    </location>
</feature>
<dbReference type="AlphaFoldDB" id="A0A261SIW8"/>
<dbReference type="Pfam" id="PF07007">
    <property type="entry name" value="LprI"/>
    <property type="match status" value="1"/>
</dbReference>
<evidence type="ECO:0000256" key="1">
    <source>
        <dbReference type="SAM" id="MobiDB-lite"/>
    </source>
</evidence>
<feature type="domain" description="DUF4189" evidence="4">
    <location>
        <begin position="202"/>
        <end position="296"/>
    </location>
</feature>
<feature type="region of interest" description="Disordered" evidence="1">
    <location>
        <begin position="307"/>
        <end position="353"/>
    </location>
</feature>
<dbReference type="EMBL" id="NEVM01000001">
    <property type="protein sequence ID" value="OZI37378.1"/>
    <property type="molecule type" value="Genomic_DNA"/>
</dbReference>
<feature type="chain" id="PRO_5012130593" description="Lysozyme inhibitor LprI N-terminal domain-containing protein" evidence="2">
    <location>
        <begin position="24"/>
        <end position="457"/>
    </location>
</feature>
<feature type="domain" description="Lysozyme inhibitor LprI-like N-terminal" evidence="3">
    <location>
        <begin position="361"/>
        <end position="450"/>
    </location>
</feature>
<dbReference type="PANTHER" id="PTHR39176:SF1">
    <property type="entry name" value="PERIPLASMIC PROTEIN"/>
    <property type="match status" value="1"/>
</dbReference>
<dbReference type="Pfam" id="PF13827">
    <property type="entry name" value="DUF4189"/>
    <property type="match status" value="2"/>
</dbReference>
<protein>
    <recommendedName>
        <fullName evidence="7">Lysozyme inhibitor LprI N-terminal domain-containing protein</fullName>
    </recommendedName>
</protein>
<feature type="compositionally biased region" description="Low complexity" evidence="1">
    <location>
        <begin position="307"/>
        <end position="330"/>
    </location>
</feature>
<evidence type="ECO:0000256" key="2">
    <source>
        <dbReference type="SAM" id="SignalP"/>
    </source>
</evidence>
<comment type="caution">
    <text evidence="5">The sequence shown here is derived from an EMBL/GenBank/DDBJ whole genome shotgun (WGS) entry which is preliminary data.</text>
</comment>
<evidence type="ECO:0000313" key="5">
    <source>
        <dbReference type="EMBL" id="OZI37378.1"/>
    </source>
</evidence>
<keyword evidence="2" id="KW-0732">Signal</keyword>
<keyword evidence="6" id="KW-1185">Reference proteome</keyword>
<sequence>MIGRGLFGLLLCLACFSSTWAQCAPGIPCAGNPAGIPPDRPNSPYYNGQGDNGGYQQPEPAARAATWAAFAADAKGRLSWAYEQRSEAEASRAAVASCRKADGQDCQVMETFSEACGALAVDNQNKVYSGFAAYPRDAGRYAVEKCDKANPTGQCRLVTFAICTGARYSDKFEAEASEHAAQATAEELDKFSRGYRALRQFWGAIAVGPRDDTVRISVDELTRKDAEDHAMARCQGGACRILATFNNTCVATGYPLDPSKNDEYLTPETNPDPNVLNQAFRAKCDAKYGKQCAVMVRCTGASYPSTAPFAKQQSSSAAPAQEQTPQTPQAHRQDSTPTPPLANKNPQAQAQPKLRPSFQACVNASGGVTASMNDCIGTELAFQDARLNKAYGQLRQVLDQPAMSTLRDQERAWIKSRDSDCAPDTNGGTAAMLDSNSCVLNRTADRAAELEAMLARR</sequence>
<dbReference type="PANTHER" id="PTHR39176">
    <property type="entry name" value="PERIPLASMIC PROTEIN-RELATED"/>
    <property type="match status" value="1"/>
</dbReference>
<evidence type="ECO:0000259" key="4">
    <source>
        <dbReference type="Pfam" id="PF13827"/>
    </source>
</evidence>
<evidence type="ECO:0008006" key="7">
    <source>
        <dbReference type="Google" id="ProtNLM"/>
    </source>
</evidence>
<dbReference type="InterPro" id="IPR025240">
    <property type="entry name" value="DUF4189"/>
</dbReference>
<organism evidence="5 6">
    <name type="scientific">Bordetella genomosp. 10</name>
    <dbReference type="NCBI Taxonomy" id="1416804"/>
    <lineage>
        <taxon>Bacteria</taxon>
        <taxon>Pseudomonadati</taxon>
        <taxon>Pseudomonadota</taxon>
        <taxon>Betaproteobacteria</taxon>
        <taxon>Burkholderiales</taxon>
        <taxon>Alcaligenaceae</taxon>
        <taxon>Bordetella</taxon>
    </lineage>
</organism>
<evidence type="ECO:0000313" key="6">
    <source>
        <dbReference type="Proteomes" id="UP000216020"/>
    </source>
</evidence>
<dbReference type="RefSeq" id="WP_094851483.1">
    <property type="nucleotide sequence ID" value="NZ_NEVM01000001.1"/>
</dbReference>
<accession>A0A261SIW8</accession>
<name>A0A261SIW8_9BORD</name>
<dbReference type="InterPro" id="IPR009739">
    <property type="entry name" value="LprI-like_N"/>
</dbReference>
<dbReference type="OrthoDB" id="7340239at2"/>
<dbReference type="Proteomes" id="UP000216020">
    <property type="component" value="Unassembled WGS sequence"/>
</dbReference>